<reference evidence="6" key="2">
    <citation type="submission" date="2024-03" db="EMBL/GenBank/DDBJ databases">
        <title>30 novel species of actinomycetes from the DSMZ collection.</title>
        <authorList>
            <person name="Nouioui I."/>
        </authorList>
    </citation>
    <scope>NUCLEOTIDE SEQUENCE</scope>
    <source>
        <strain evidence="5 8">DSM 41979</strain>
        <strain evidence="6">DSM 41982</strain>
    </source>
</reference>
<dbReference type="SUPFAM" id="SSF55729">
    <property type="entry name" value="Acyl-CoA N-acyltransferases (Nat)"/>
    <property type="match status" value="1"/>
</dbReference>
<dbReference type="PANTHER" id="PTHR10545">
    <property type="entry name" value="DIAMINE N-ACETYLTRANSFERASE"/>
    <property type="match status" value="1"/>
</dbReference>
<dbReference type="RefSeq" id="WP_007825373.1">
    <property type="nucleotide sequence ID" value="NZ_JAVRER010000051.1"/>
</dbReference>
<dbReference type="Pfam" id="PF00583">
    <property type="entry name" value="Acetyltransf_1"/>
    <property type="match status" value="1"/>
</dbReference>
<name>A0ABD5EDM1_9ACTN</name>
<keyword evidence="2" id="KW-0808">Transferase</keyword>
<evidence type="ECO:0000256" key="3">
    <source>
        <dbReference type="ARBA" id="ARBA00023315"/>
    </source>
</evidence>
<organism evidence="6 7">
    <name type="scientific">Streptomyces evansiae</name>
    <dbReference type="NCBI Taxonomy" id="3075535"/>
    <lineage>
        <taxon>Bacteria</taxon>
        <taxon>Bacillati</taxon>
        <taxon>Actinomycetota</taxon>
        <taxon>Actinomycetes</taxon>
        <taxon>Kitasatosporales</taxon>
        <taxon>Streptomycetaceae</taxon>
        <taxon>Streptomyces</taxon>
    </lineage>
</organism>
<dbReference type="PANTHER" id="PTHR10545:SF29">
    <property type="entry name" value="GH14572P-RELATED"/>
    <property type="match status" value="1"/>
</dbReference>
<gene>
    <name evidence="6" type="ORF">RM574_24700</name>
    <name evidence="5" type="ORF">RM698_21215</name>
</gene>
<dbReference type="AlphaFoldDB" id="A0ABD5EDM1"/>
<evidence type="ECO:0000256" key="2">
    <source>
        <dbReference type="ARBA" id="ARBA00022679"/>
    </source>
</evidence>
<dbReference type="Proteomes" id="UP001183610">
    <property type="component" value="Unassembled WGS sequence"/>
</dbReference>
<dbReference type="InterPro" id="IPR016181">
    <property type="entry name" value="Acyl_CoA_acyltransferase"/>
</dbReference>
<reference evidence="7" key="1">
    <citation type="submission" date="2023-07" db="EMBL/GenBank/DDBJ databases">
        <title>30 novel species of actinomycetes from the DSMZ collection.</title>
        <authorList>
            <person name="Nouioui I."/>
        </authorList>
    </citation>
    <scope>NUCLEOTIDE SEQUENCE [LARGE SCALE GENOMIC DNA]</scope>
    <source>
        <strain evidence="7">DSM 41982</strain>
    </source>
</reference>
<dbReference type="GO" id="GO:0008080">
    <property type="term" value="F:N-acetyltransferase activity"/>
    <property type="evidence" value="ECO:0007669"/>
    <property type="project" value="UniProtKB-ARBA"/>
</dbReference>
<dbReference type="CDD" id="cd04301">
    <property type="entry name" value="NAT_SF"/>
    <property type="match status" value="1"/>
</dbReference>
<dbReference type="InterPro" id="IPR051016">
    <property type="entry name" value="Diverse_Substrate_AcTransf"/>
</dbReference>
<keyword evidence="3" id="KW-0012">Acyltransferase</keyword>
<dbReference type="InterPro" id="IPR000182">
    <property type="entry name" value="GNAT_dom"/>
</dbReference>
<protein>
    <submittedName>
        <fullName evidence="6">GNAT family N-acetyltransferase</fullName>
    </submittedName>
</protein>
<evidence type="ECO:0000256" key="1">
    <source>
        <dbReference type="ARBA" id="ARBA00008694"/>
    </source>
</evidence>
<dbReference type="EMBL" id="JAVRET010000053">
    <property type="protein sequence ID" value="MDT0411552.1"/>
    <property type="molecule type" value="Genomic_DNA"/>
</dbReference>
<evidence type="ECO:0000259" key="4">
    <source>
        <dbReference type="PROSITE" id="PS51186"/>
    </source>
</evidence>
<comment type="caution">
    <text evidence="6">The sequence shown here is derived from an EMBL/GenBank/DDBJ whole genome shotgun (WGS) entry which is preliminary data.</text>
</comment>
<evidence type="ECO:0000313" key="7">
    <source>
        <dbReference type="Proteomes" id="UP001183607"/>
    </source>
</evidence>
<comment type="similarity">
    <text evidence="1">Belongs to the acetyltransferase family.</text>
</comment>
<feature type="domain" description="N-acetyltransferase" evidence="4">
    <location>
        <begin position="14"/>
        <end position="170"/>
    </location>
</feature>
<keyword evidence="8" id="KW-1185">Reference proteome</keyword>
<dbReference type="FunFam" id="3.40.630.30:FF:000064">
    <property type="entry name" value="GNAT family acetyltransferase"/>
    <property type="match status" value="1"/>
</dbReference>
<proteinExistence type="inferred from homology"/>
<evidence type="ECO:0000313" key="8">
    <source>
        <dbReference type="Proteomes" id="UP001183610"/>
    </source>
</evidence>
<dbReference type="Gene3D" id="3.40.630.30">
    <property type="match status" value="1"/>
</dbReference>
<accession>A0ABD5EDM1</accession>
<dbReference type="EMBL" id="JAVRER010000051">
    <property type="protein sequence ID" value="MDT0418682.1"/>
    <property type="molecule type" value="Genomic_DNA"/>
</dbReference>
<dbReference type="PROSITE" id="PS51186">
    <property type="entry name" value="GNAT"/>
    <property type="match status" value="1"/>
</dbReference>
<sequence length="170" mass="18784">MSETSGRASGGYQGRIRTAQPEDLVEIYAMVTELAAYHEALHELRATEEEIGEALFGEDAMACAYLAQTPDGATAGFALWYRNFSTWRGRPGIYLEDLYVRPTSRGGGHGKALLAALARTCVERGYERLEWSVLDSNTSTVAFYESMGALPHTGWTEYRLTGESLRRMGS</sequence>
<dbReference type="Proteomes" id="UP001183607">
    <property type="component" value="Unassembled WGS sequence"/>
</dbReference>
<evidence type="ECO:0000313" key="6">
    <source>
        <dbReference type="EMBL" id="MDT0418682.1"/>
    </source>
</evidence>
<evidence type="ECO:0000313" key="5">
    <source>
        <dbReference type="EMBL" id="MDT0411552.1"/>
    </source>
</evidence>